<evidence type="ECO:0000256" key="2">
    <source>
        <dbReference type="ARBA" id="ARBA00022475"/>
    </source>
</evidence>
<feature type="transmembrane region" description="Helical" evidence="6">
    <location>
        <begin position="42"/>
        <end position="60"/>
    </location>
</feature>
<feature type="transmembrane region" description="Helical" evidence="6">
    <location>
        <begin position="172"/>
        <end position="194"/>
    </location>
</feature>
<feature type="transmembrane region" description="Helical" evidence="6">
    <location>
        <begin position="115"/>
        <end position="135"/>
    </location>
</feature>
<dbReference type="InterPro" id="IPR002797">
    <property type="entry name" value="Polysacc_synth"/>
</dbReference>
<comment type="caution">
    <text evidence="7">The sequence shown here is derived from an EMBL/GenBank/DDBJ whole genome shotgun (WGS) entry which is preliminary data.</text>
</comment>
<protein>
    <submittedName>
        <fullName evidence="7">Uncharacterized protein</fullName>
    </submittedName>
</protein>
<evidence type="ECO:0000256" key="1">
    <source>
        <dbReference type="ARBA" id="ARBA00004651"/>
    </source>
</evidence>
<dbReference type="InterPro" id="IPR050833">
    <property type="entry name" value="Poly_Biosynth_Transport"/>
</dbReference>
<evidence type="ECO:0000256" key="6">
    <source>
        <dbReference type="SAM" id="Phobius"/>
    </source>
</evidence>
<keyword evidence="3 6" id="KW-0812">Transmembrane</keyword>
<feature type="transmembrane region" description="Helical" evidence="6">
    <location>
        <begin position="12"/>
        <end position="36"/>
    </location>
</feature>
<sequence>MKKITNIARNTSYFTIALIIQKIITLAYFTFLARYLAPDNLGRYYLAISFSSIFITIVDLGQANILTREVAKAKEGAQRFINIIMAIKLPLIFGAGFLVFALANILHYPPLTRQLIYMSVALMIMDSLSTTFFAAIRGFHNLFWESISSVLTQLIVMILGIVFIYLGFGLKFLMLAMIIGAMFRFLLSSALLVFKWKINIKPVFNFVGIKSFMILTVPFAVFGIYQKLYTYLDTVMLSKLASDYHVGLYQIAFKIIFALQFLPMAFIASLYPAFADYWKNNKDQLLITFERGFNYLTIISVPITVGVMVITDKIMLLFKPEYLASISSLRIIILALPFLFLNFPIGALLNACDKQKVNTRNMGITLMFSIILNIILIPKFNVAGASITVFASNFFMFIIGMISVSKFIKIRPKKLFLPMMKVVLISILMGIFAWYWKIYINIFATILISALIYFMGIYFMGVIKKDDIKSILSSFAKKNI</sequence>
<organism evidence="7 8">
    <name type="scientific">Candidatus Falkowbacteria bacterium RIFOXYD2_FULL_34_120</name>
    <dbReference type="NCBI Taxonomy" id="1798007"/>
    <lineage>
        <taxon>Bacteria</taxon>
        <taxon>Candidatus Falkowiibacteriota</taxon>
    </lineage>
</organism>
<dbReference type="Proteomes" id="UP000177579">
    <property type="component" value="Unassembled WGS sequence"/>
</dbReference>
<evidence type="ECO:0000256" key="5">
    <source>
        <dbReference type="ARBA" id="ARBA00023136"/>
    </source>
</evidence>
<dbReference type="AlphaFoldDB" id="A0A1F5TMH4"/>
<evidence type="ECO:0000256" key="4">
    <source>
        <dbReference type="ARBA" id="ARBA00022989"/>
    </source>
</evidence>
<comment type="subcellular location">
    <subcellularLocation>
        <location evidence="1">Cell membrane</location>
        <topology evidence="1">Multi-pass membrane protein</topology>
    </subcellularLocation>
</comment>
<feature type="transmembrane region" description="Helical" evidence="6">
    <location>
        <begin position="361"/>
        <end position="377"/>
    </location>
</feature>
<accession>A0A1F5TMH4</accession>
<feature type="transmembrane region" description="Helical" evidence="6">
    <location>
        <begin position="442"/>
        <end position="463"/>
    </location>
</feature>
<evidence type="ECO:0000313" key="8">
    <source>
        <dbReference type="Proteomes" id="UP000177579"/>
    </source>
</evidence>
<feature type="transmembrane region" description="Helical" evidence="6">
    <location>
        <begin position="142"/>
        <end position="166"/>
    </location>
</feature>
<feature type="transmembrane region" description="Helical" evidence="6">
    <location>
        <begin position="331"/>
        <end position="349"/>
    </location>
</feature>
<dbReference type="Pfam" id="PF01943">
    <property type="entry name" value="Polysacc_synt"/>
    <property type="match status" value="1"/>
</dbReference>
<keyword evidence="5 6" id="KW-0472">Membrane</keyword>
<gene>
    <name evidence="7" type="ORF">A2531_07435</name>
</gene>
<reference evidence="7 8" key="1">
    <citation type="journal article" date="2016" name="Nat. Commun.">
        <title>Thousands of microbial genomes shed light on interconnected biogeochemical processes in an aquifer system.</title>
        <authorList>
            <person name="Anantharaman K."/>
            <person name="Brown C.T."/>
            <person name="Hug L.A."/>
            <person name="Sharon I."/>
            <person name="Castelle C.J."/>
            <person name="Probst A.J."/>
            <person name="Thomas B.C."/>
            <person name="Singh A."/>
            <person name="Wilkins M.J."/>
            <person name="Karaoz U."/>
            <person name="Brodie E.L."/>
            <person name="Williams K.H."/>
            <person name="Hubbard S.S."/>
            <person name="Banfield J.F."/>
        </authorList>
    </citation>
    <scope>NUCLEOTIDE SEQUENCE [LARGE SCALE GENOMIC DNA]</scope>
</reference>
<dbReference type="PANTHER" id="PTHR30250">
    <property type="entry name" value="PST FAMILY PREDICTED COLANIC ACID TRANSPORTER"/>
    <property type="match status" value="1"/>
</dbReference>
<feature type="transmembrane region" description="Helical" evidence="6">
    <location>
        <begin position="383"/>
        <end position="404"/>
    </location>
</feature>
<dbReference type="GO" id="GO:0005886">
    <property type="term" value="C:plasma membrane"/>
    <property type="evidence" value="ECO:0007669"/>
    <property type="project" value="UniProtKB-SubCell"/>
</dbReference>
<feature type="transmembrane region" description="Helical" evidence="6">
    <location>
        <begin position="416"/>
        <end position="436"/>
    </location>
</feature>
<dbReference type="PANTHER" id="PTHR30250:SF11">
    <property type="entry name" value="O-ANTIGEN TRANSPORTER-RELATED"/>
    <property type="match status" value="1"/>
</dbReference>
<feature type="transmembrane region" description="Helical" evidence="6">
    <location>
        <begin position="292"/>
        <end position="311"/>
    </location>
</feature>
<feature type="transmembrane region" description="Helical" evidence="6">
    <location>
        <begin position="206"/>
        <end position="226"/>
    </location>
</feature>
<feature type="transmembrane region" description="Helical" evidence="6">
    <location>
        <begin position="246"/>
        <end position="271"/>
    </location>
</feature>
<dbReference type="CDD" id="cd13128">
    <property type="entry name" value="MATE_Wzx_like"/>
    <property type="match status" value="1"/>
</dbReference>
<proteinExistence type="predicted"/>
<keyword evidence="2" id="KW-1003">Cell membrane</keyword>
<evidence type="ECO:0000313" key="7">
    <source>
        <dbReference type="EMBL" id="OGF40027.1"/>
    </source>
</evidence>
<feature type="transmembrane region" description="Helical" evidence="6">
    <location>
        <begin position="80"/>
        <end position="103"/>
    </location>
</feature>
<evidence type="ECO:0000256" key="3">
    <source>
        <dbReference type="ARBA" id="ARBA00022692"/>
    </source>
</evidence>
<keyword evidence="4 6" id="KW-1133">Transmembrane helix</keyword>
<dbReference type="EMBL" id="MFGO01000038">
    <property type="protein sequence ID" value="OGF40027.1"/>
    <property type="molecule type" value="Genomic_DNA"/>
</dbReference>
<name>A0A1F5TMH4_9BACT</name>